<gene>
    <name evidence="1" type="ORF">LCGC14_2802070</name>
</gene>
<sequence length="54" mass="6035">MPVALLVLIDFVVGHVAVFDLRLGEDLRQSALSEYAEVPVDMGVRLEFISLDLY</sequence>
<dbReference type="AlphaFoldDB" id="A0A0F8YMH5"/>
<protein>
    <submittedName>
        <fullName evidence="1">Uncharacterized protein</fullName>
    </submittedName>
</protein>
<accession>A0A0F8YMH5</accession>
<proteinExistence type="predicted"/>
<name>A0A0F8YMH5_9ZZZZ</name>
<comment type="caution">
    <text evidence="1">The sequence shown here is derived from an EMBL/GenBank/DDBJ whole genome shotgun (WGS) entry which is preliminary data.</text>
</comment>
<evidence type="ECO:0000313" key="1">
    <source>
        <dbReference type="EMBL" id="KKK82567.1"/>
    </source>
</evidence>
<feature type="non-terminal residue" evidence="1">
    <location>
        <position position="54"/>
    </location>
</feature>
<dbReference type="EMBL" id="LAZR01052610">
    <property type="protein sequence ID" value="KKK82567.1"/>
    <property type="molecule type" value="Genomic_DNA"/>
</dbReference>
<organism evidence="1">
    <name type="scientific">marine sediment metagenome</name>
    <dbReference type="NCBI Taxonomy" id="412755"/>
    <lineage>
        <taxon>unclassified sequences</taxon>
        <taxon>metagenomes</taxon>
        <taxon>ecological metagenomes</taxon>
    </lineage>
</organism>
<reference evidence="1" key="1">
    <citation type="journal article" date="2015" name="Nature">
        <title>Complex archaea that bridge the gap between prokaryotes and eukaryotes.</title>
        <authorList>
            <person name="Spang A."/>
            <person name="Saw J.H."/>
            <person name="Jorgensen S.L."/>
            <person name="Zaremba-Niedzwiedzka K."/>
            <person name="Martijn J."/>
            <person name="Lind A.E."/>
            <person name="van Eijk R."/>
            <person name="Schleper C."/>
            <person name="Guy L."/>
            <person name="Ettema T.J."/>
        </authorList>
    </citation>
    <scope>NUCLEOTIDE SEQUENCE</scope>
</reference>